<evidence type="ECO:0000313" key="6">
    <source>
        <dbReference type="EMBL" id="SJZ50985.1"/>
    </source>
</evidence>
<gene>
    <name evidence="6" type="ORF">SAMN04488132_102362</name>
</gene>
<dbReference type="InterPro" id="IPR043146">
    <property type="entry name" value="Penicillin_amidase_N_B-knob"/>
</dbReference>
<proteinExistence type="inferred from homology"/>
<feature type="active site" description="Nucleophile" evidence="4">
    <location>
        <position position="288"/>
    </location>
</feature>
<protein>
    <submittedName>
        <fullName evidence="6">Penicillin amidase</fullName>
    </submittedName>
</protein>
<dbReference type="AlphaFoldDB" id="A0A1T4L899"/>
<dbReference type="Gene3D" id="1.10.1400.10">
    <property type="match status" value="1"/>
</dbReference>
<evidence type="ECO:0000256" key="2">
    <source>
        <dbReference type="ARBA" id="ARBA00022801"/>
    </source>
</evidence>
<dbReference type="STRING" id="413434.SAMN04488132_102362"/>
<dbReference type="EMBL" id="FUWH01000002">
    <property type="protein sequence ID" value="SJZ50985.1"/>
    <property type="molecule type" value="Genomic_DNA"/>
</dbReference>
<dbReference type="InterPro" id="IPR023343">
    <property type="entry name" value="Penicillin_amidase_dom1"/>
</dbReference>
<keyword evidence="7" id="KW-1185">Reference proteome</keyword>
<dbReference type="Gene3D" id="2.30.120.10">
    <property type="match status" value="1"/>
</dbReference>
<dbReference type="SUPFAM" id="SSF56235">
    <property type="entry name" value="N-terminal nucleophile aminohydrolases (Ntn hydrolases)"/>
    <property type="match status" value="1"/>
</dbReference>
<name>A0A1T4L899_9BACT</name>
<dbReference type="GO" id="GO:0046872">
    <property type="term" value="F:metal ion binding"/>
    <property type="evidence" value="ECO:0007669"/>
    <property type="project" value="UniProtKB-KW"/>
</dbReference>
<dbReference type="GO" id="GO:0016811">
    <property type="term" value="F:hydrolase activity, acting on carbon-nitrogen (but not peptide) bonds, in linear amides"/>
    <property type="evidence" value="ECO:0007669"/>
    <property type="project" value="InterPro"/>
</dbReference>
<dbReference type="InterPro" id="IPR014395">
    <property type="entry name" value="Pen/GL7ACA/AHL_acylase"/>
</dbReference>
<accession>A0A1T4L899</accession>
<dbReference type="InterPro" id="IPR029055">
    <property type="entry name" value="Ntn_hydrolases_N"/>
</dbReference>
<reference evidence="6 7" key="1">
    <citation type="submission" date="2017-02" db="EMBL/GenBank/DDBJ databases">
        <authorList>
            <person name="Peterson S.W."/>
        </authorList>
    </citation>
    <scope>NUCLEOTIDE SEQUENCE [LARGE SCALE GENOMIC DNA]</scope>
    <source>
        <strain evidence="6 7">DSM 22335</strain>
    </source>
</reference>
<dbReference type="Proteomes" id="UP000190888">
    <property type="component" value="Unassembled WGS sequence"/>
</dbReference>
<keyword evidence="2" id="KW-0378">Hydrolase</keyword>
<keyword evidence="5" id="KW-0479">Metal-binding</keyword>
<dbReference type="Pfam" id="PF01804">
    <property type="entry name" value="Penicil_amidase"/>
    <property type="match status" value="1"/>
</dbReference>
<dbReference type="OrthoDB" id="9759796at2"/>
<dbReference type="PANTHER" id="PTHR34218">
    <property type="entry name" value="PEPTIDASE S45 PENICILLIN AMIDASE"/>
    <property type="match status" value="1"/>
</dbReference>
<evidence type="ECO:0000256" key="3">
    <source>
        <dbReference type="ARBA" id="ARBA00023145"/>
    </source>
</evidence>
<evidence type="ECO:0000313" key="7">
    <source>
        <dbReference type="Proteomes" id="UP000190888"/>
    </source>
</evidence>
<dbReference type="CDD" id="cd03747">
    <property type="entry name" value="Ntn_PGA_like"/>
    <property type="match status" value="1"/>
</dbReference>
<comment type="cofactor">
    <cofactor evidence="5">
        <name>Ca(2+)</name>
        <dbReference type="ChEBI" id="CHEBI:29108"/>
    </cofactor>
    <text evidence="5">Binds 1 Ca(2+) ion per dimer.</text>
</comment>
<dbReference type="Gene3D" id="1.10.439.10">
    <property type="entry name" value="Penicillin Amidohydrolase, domain 1"/>
    <property type="match status" value="1"/>
</dbReference>
<dbReference type="RefSeq" id="WP_078830313.1">
    <property type="nucleotide sequence ID" value="NZ_FUWH01000002.1"/>
</dbReference>
<keyword evidence="3" id="KW-0865">Zymogen</keyword>
<dbReference type="GO" id="GO:0017000">
    <property type="term" value="P:antibiotic biosynthetic process"/>
    <property type="evidence" value="ECO:0007669"/>
    <property type="project" value="InterPro"/>
</dbReference>
<keyword evidence="5" id="KW-0106">Calcium</keyword>
<feature type="binding site" evidence="5">
    <location>
        <position position="363"/>
    </location>
    <ligand>
        <name>Ca(2+)</name>
        <dbReference type="ChEBI" id="CHEBI:29108"/>
    </ligand>
</feature>
<evidence type="ECO:0000256" key="5">
    <source>
        <dbReference type="PIRSR" id="PIRSR001227-2"/>
    </source>
</evidence>
<feature type="binding site" evidence="5">
    <location>
        <position position="360"/>
    </location>
    <ligand>
        <name>Ca(2+)</name>
        <dbReference type="ChEBI" id="CHEBI:29108"/>
    </ligand>
</feature>
<dbReference type="Gene3D" id="3.60.20.10">
    <property type="entry name" value="Glutamine Phosphoribosylpyrophosphate, subunit 1, domain 1"/>
    <property type="match status" value="1"/>
</dbReference>
<evidence type="ECO:0000256" key="4">
    <source>
        <dbReference type="PIRSR" id="PIRSR001227-1"/>
    </source>
</evidence>
<dbReference type="PIRSF" id="PIRSF001227">
    <property type="entry name" value="Pen_acylase"/>
    <property type="match status" value="1"/>
</dbReference>
<comment type="similarity">
    <text evidence="1">Belongs to the peptidase S45 family.</text>
</comment>
<evidence type="ECO:0000256" key="1">
    <source>
        <dbReference type="ARBA" id="ARBA00006586"/>
    </source>
</evidence>
<dbReference type="InterPro" id="IPR043147">
    <property type="entry name" value="Penicillin_amidase_A-knob"/>
</dbReference>
<sequence>MRIFPFLVSVACTAGLVITLNTQLPMGSGKTPRLGYFLSPQHGFWQNAESADAAFDGEIKVPGLKDKVDVYMDERLVPHIYAANDEDAYYVQGYLHAKFRLWQMEFQTHVAAGRLSEIVGKDRIATDRFFRRLGMVYGAEQTMQKMNADPAMKATIEAYSAGVNAYIRSLKPEQIPLEYKLLNYKPEEWTPFKTYLFLMYMSYDLSARGTTTDLQMTNAKNYLGFDAFDLLYPNSQDSLDPILPKGTVYGKPSYVPVMPAGADSAYFGKNSGNSTAVAPIVPDKNNGSNNWAVSGSKTKSGKPILCNDPHLGLNLPSLWYEVQINTPTHNTYGASFPGSPAVIIGFNDSIAWGVTNAGRDVIDYYDIRFKDSSMQEYWYNNEWKHAGKRTEVIKVNGGEDLVENIAMTVFGPVMYDGSYKNASTEGKYLAVRWTAPQAGTGLQSFYLLNRAKNYDDYLDATASWRCPGQNFVYASIAGDIAIKQQGAFIARWNRQGDFIMPGTDSSYAWQAEIPSVENPLMLNPARGFVSSANQMPTDNTYPYYPGAATNFPLYRGIIINRKLAAMNNITPEDMQQMQTDNYNVFAEMARPVMLKYIDESALDEKAKGYVALLRSWNLRNDIDEKGATVFRCMWDSMETQIWGDELLNAKKPLPWPDESTLLESLLRDSVYRFADNINTTDKVESLKEVITLACKKAAVYLQEMEKDNRLAWGRFKETKVQHLLQLPAFSRLHLPIGGGTHIINATTATHGPSWRMIVHLTDTIEAYGVYPGGQNGNPGSKYYDSFIDTWAQGRYYKLLFLRKEAAAKQTKWHLSFVNG</sequence>
<dbReference type="InterPro" id="IPR002692">
    <property type="entry name" value="S45"/>
</dbReference>
<organism evidence="6 7">
    <name type="scientific">Sediminibacterium ginsengisoli</name>
    <dbReference type="NCBI Taxonomy" id="413434"/>
    <lineage>
        <taxon>Bacteria</taxon>
        <taxon>Pseudomonadati</taxon>
        <taxon>Bacteroidota</taxon>
        <taxon>Chitinophagia</taxon>
        <taxon>Chitinophagales</taxon>
        <taxon>Chitinophagaceae</taxon>
        <taxon>Sediminibacterium</taxon>
    </lineage>
</organism>
<dbReference type="PANTHER" id="PTHR34218:SF4">
    <property type="entry name" value="ACYL-HOMOSERINE LACTONE ACYLASE QUIP"/>
    <property type="match status" value="1"/>
</dbReference>